<dbReference type="AlphaFoldDB" id="A0A915LU60"/>
<reference evidence="3" key="1">
    <citation type="submission" date="2022-11" db="UniProtKB">
        <authorList>
            <consortium name="WormBaseParasite"/>
        </authorList>
    </citation>
    <scope>IDENTIFICATION</scope>
</reference>
<feature type="region of interest" description="Disordered" evidence="1">
    <location>
        <begin position="74"/>
        <end position="98"/>
    </location>
</feature>
<organism evidence="2 3">
    <name type="scientific">Meloidogyne javanica</name>
    <name type="common">Root-knot nematode worm</name>
    <dbReference type="NCBI Taxonomy" id="6303"/>
    <lineage>
        <taxon>Eukaryota</taxon>
        <taxon>Metazoa</taxon>
        <taxon>Ecdysozoa</taxon>
        <taxon>Nematoda</taxon>
        <taxon>Chromadorea</taxon>
        <taxon>Rhabditida</taxon>
        <taxon>Tylenchina</taxon>
        <taxon>Tylenchomorpha</taxon>
        <taxon>Tylenchoidea</taxon>
        <taxon>Meloidogynidae</taxon>
        <taxon>Meloidogyninae</taxon>
        <taxon>Meloidogyne</taxon>
        <taxon>Meloidogyne incognita group</taxon>
    </lineage>
</organism>
<name>A0A915LU60_MELJA</name>
<dbReference type="WBParaSite" id="scaffold18437_cov165.g18909">
    <property type="protein sequence ID" value="scaffold18437_cov165.g18909"/>
    <property type="gene ID" value="scaffold18437_cov165.g18909"/>
</dbReference>
<proteinExistence type="predicted"/>
<evidence type="ECO:0000313" key="2">
    <source>
        <dbReference type="Proteomes" id="UP000887561"/>
    </source>
</evidence>
<evidence type="ECO:0000313" key="3">
    <source>
        <dbReference type="WBParaSite" id="scaffold18437_cov165.g18909"/>
    </source>
</evidence>
<keyword evidence="2" id="KW-1185">Reference proteome</keyword>
<feature type="compositionally biased region" description="Low complexity" evidence="1">
    <location>
        <begin position="87"/>
        <end position="98"/>
    </location>
</feature>
<protein>
    <submittedName>
        <fullName evidence="3">Uncharacterized protein</fullName>
    </submittedName>
</protein>
<sequence length="98" mass="11824">PFPPESIRRYLRHQLENQRLREIREEELERENRVVQNPVRYVDELERLQRREQQQQQNSDVQFVWEGPSYLARNPTSDYLDLDNQPGTSRSSSRLSGL</sequence>
<accession>A0A915LU60</accession>
<evidence type="ECO:0000256" key="1">
    <source>
        <dbReference type="SAM" id="MobiDB-lite"/>
    </source>
</evidence>
<dbReference type="Proteomes" id="UP000887561">
    <property type="component" value="Unplaced"/>
</dbReference>